<dbReference type="InterPro" id="IPR000244">
    <property type="entry name" value="Ribosomal_bL9"/>
</dbReference>
<dbReference type="GO" id="GO:1990904">
    <property type="term" value="C:ribonucleoprotein complex"/>
    <property type="evidence" value="ECO:0007669"/>
    <property type="project" value="UniProtKB-KW"/>
</dbReference>
<keyword evidence="4 7" id="KW-0689">Ribosomal protein</keyword>
<organism evidence="10 11">
    <name type="scientific">Pisciglobus halotolerans</name>
    <dbReference type="NCBI Taxonomy" id="745365"/>
    <lineage>
        <taxon>Bacteria</taxon>
        <taxon>Bacillati</taxon>
        <taxon>Bacillota</taxon>
        <taxon>Bacilli</taxon>
        <taxon>Lactobacillales</taxon>
        <taxon>Carnobacteriaceae</taxon>
    </lineage>
</organism>
<dbReference type="Pfam" id="PF03948">
    <property type="entry name" value="Ribosomal_L9_C"/>
    <property type="match status" value="1"/>
</dbReference>
<gene>
    <name evidence="7" type="primary">rplI</name>
    <name evidence="10" type="ORF">SAMN04489868_12914</name>
</gene>
<dbReference type="AlphaFoldDB" id="A0A1I3D5C3"/>
<dbReference type="Gene3D" id="3.40.5.10">
    <property type="entry name" value="Ribosomal protein L9, N-terminal domain"/>
    <property type="match status" value="1"/>
</dbReference>
<evidence type="ECO:0000256" key="8">
    <source>
        <dbReference type="SAM" id="Coils"/>
    </source>
</evidence>
<protein>
    <recommendedName>
        <fullName evidence="6 7">Large ribosomal subunit protein bL9</fullName>
    </recommendedName>
</protein>
<dbReference type="SUPFAM" id="SSF55658">
    <property type="entry name" value="L9 N-domain-like"/>
    <property type="match status" value="1"/>
</dbReference>
<dbReference type="InterPro" id="IPR020070">
    <property type="entry name" value="Ribosomal_bL9_N"/>
</dbReference>
<feature type="coiled-coil region" evidence="8">
    <location>
        <begin position="44"/>
        <end position="82"/>
    </location>
</feature>
<dbReference type="GO" id="GO:0003735">
    <property type="term" value="F:structural constituent of ribosome"/>
    <property type="evidence" value="ECO:0007669"/>
    <property type="project" value="InterPro"/>
</dbReference>
<dbReference type="InterPro" id="IPR009027">
    <property type="entry name" value="Ribosomal_bL9/RNase_H1_N"/>
</dbReference>
<dbReference type="EMBL" id="FOQE01000029">
    <property type="protein sequence ID" value="SFH81930.1"/>
    <property type="molecule type" value="Genomic_DNA"/>
</dbReference>
<dbReference type="InterPro" id="IPR020594">
    <property type="entry name" value="Ribosomal_bL9_bac/chp"/>
</dbReference>
<dbReference type="Gene3D" id="3.10.430.100">
    <property type="entry name" value="Ribosomal protein L9, C-terminal domain"/>
    <property type="match status" value="1"/>
</dbReference>
<dbReference type="InterPro" id="IPR036935">
    <property type="entry name" value="Ribosomal_bL9_N_sf"/>
</dbReference>
<dbReference type="RefSeq" id="WP_047390910.1">
    <property type="nucleotide sequence ID" value="NZ_FOQE01000029.1"/>
</dbReference>
<dbReference type="PROSITE" id="PS00651">
    <property type="entry name" value="RIBOSOMAL_L9"/>
    <property type="match status" value="1"/>
</dbReference>
<dbReference type="OrthoDB" id="9788336at2"/>
<dbReference type="PANTHER" id="PTHR21368">
    <property type="entry name" value="50S RIBOSOMAL PROTEIN L9"/>
    <property type="match status" value="1"/>
</dbReference>
<evidence type="ECO:0000256" key="7">
    <source>
        <dbReference type="HAMAP-Rule" id="MF_00503"/>
    </source>
</evidence>
<dbReference type="Pfam" id="PF01281">
    <property type="entry name" value="Ribosomal_L9_N"/>
    <property type="match status" value="1"/>
</dbReference>
<keyword evidence="5 7" id="KW-0687">Ribonucleoprotein</keyword>
<name>A0A1I3D5C3_9LACT</name>
<dbReference type="GO" id="GO:0019843">
    <property type="term" value="F:rRNA binding"/>
    <property type="evidence" value="ECO:0007669"/>
    <property type="project" value="UniProtKB-UniRule"/>
</dbReference>
<evidence type="ECO:0000256" key="1">
    <source>
        <dbReference type="ARBA" id="ARBA00010605"/>
    </source>
</evidence>
<evidence type="ECO:0000313" key="10">
    <source>
        <dbReference type="EMBL" id="SFH81930.1"/>
    </source>
</evidence>
<comment type="similarity">
    <text evidence="1 7">Belongs to the bacterial ribosomal protein bL9 family.</text>
</comment>
<feature type="domain" description="Ribosomal protein L9" evidence="9">
    <location>
        <begin position="13"/>
        <end position="40"/>
    </location>
</feature>
<evidence type="ECO:0000256" key="2">
    <source>
        <dbReference type="ARBA" id="ARBA00022730"/>
    </source>
</evidence>
<reference evidence="10 11" key="1">
    <citation type="submission" date="2016-10" db="EMBL/GenBank/DDBJ databases">
        <authorList>
            <person name="de Groot N.N."/>
        </authorList>
    </citation>
    <scope>NUCLEOTIDE SEQUENCE [LARGE SCALE GENOMIC DNA]</scope>
    <source>
        <strain evidence="10 11">DSM 27630</strain>
    </source>
</reference>
<evidence type="ECO:0000313" key="11">
    <source>
        <dbReference type="Proteomes" id="UP000198668"/>
    </source>
</evidence>
<keyword evidence="3 7" id="KW-0694">RNA-binding</keyword>
<keyword evidence="2 7" id="KW-0699">rRNA-binding</keyword>
<evidence type="ECO:0000256" key="3">
    <source>
        <dbReference type="ARBA" id="ARBA00022884"/>
    </source>
</evidence>
<evidence type="ECO:0000259" key="9">
    <source>
        <dbReference type="PROSITE" id="PS00651"/>
    </source>
</evidence>
<dbReference type="Proteomes" id="UP000198668">
    <property type="component" value="Unassembled WGS sequence"/>
</dbReference>
<sequence>MKVIFLKDVKNQGKKGEVKEVPNGYAQNFLFKKNLAKEATSASISELKGKKQAEQKREAEELEEAKELKVFLEKEENAIEIKQKAAEDGRLFGSVTTKQIAAAAQKQLNVKLDKRKIDMKVPMRTLGTQKMDVKIHPEVTAELTVRVLAE</sequence>
<keyword evidence="8" id="KW-0175">Coiled coil</keyword>
<keyword evidence="11" id="KW-1185">Reference proteome</keyword>
<dbReference type="HAMAP" id="MF_00503">
    <property type="entry name" value="Ribosomal_bL9"/>
    <property type="match status" value="1"/>
</dbReference>
<dbReference type="FunFam" id="3.40.5.10:FF:000002">
    <property type="entry name" value="50S ribosomal protein L9"/>
    <property type="match status" value="1"/>
</dbReference>
<dbReference type="InterPro" id="IPR020069">
    <property type="entry name" value="Ribosomal_bL9_C"/>
</dbReference>
<dbReference type="GO" id="GO:0005840">
    <property type="term" value="C:ribosome"/>
    <property type="evidence" value="ECO:0007669"/>
    <property type="project" value="UniProtKB-KW"/>
</dbReference>
<proteinExistence type="inferred from homology"/>
<dbReference type="InterPro" id="IPR036791">
    <property type="entry name" value="Ribosomal_bL9_C_sf"/>
</dbReference>
<accession>A0A1I3D5C3</accession>
<evidence type="ECO:0000256" key="4">
    <source>
        <dbReference type="ARBA" id="ARBA00022980"/>
    </source>
</evidence>
<dbReference type="SUPFAM" id="SSF55653">
    <property type="entry name" value="Ribosomal protein L9 C-domain"/>
    <property type="match status" value="1"/>
</dbReference>
<evidence type="ECO:0000256" key="5">
    <source>
        <dbReference type="ARBA" id="ARBA00023274"/>
    </source>
</evidence>
<evidence type="ECO:0000256" key="6">
    <source>
        <dbReference type="ARBA" id="ARBA00035292"/>
    </source>
</evidence>
<dbReference type="GO" id="GO:0006412">
    <property type="term" value="P:translation"/>
    <property type="evidence" value="ECO:0007669"/>
    <property type="project" value="UniProtKB-UniRule"/>
</dbReference>
<dbReference type="NCBIfam" id="TIGR00158">
    <property type="entry name" value="L9"/>
    <property type="match status" value="1"/>
</dbReference>
<comment type="function">
    <text evidence="7">Binds to the 23S rRNA.</text>
</comment>